<evidence type="ECO:0000313" key="1">
    <source>
        <dbReference type="EMBL" id="MBE7525950.1"/>
    </source>
</evidence>
<evidence type="ECO:0000313" key="2">
    <source>
        <dbReference type="Proteomes" id="UP000710385"/>
    </source>
</evidence>
<dbReference type="EMBL" id="JABTTY010000003">
    <property type="protein sequence ID" value="MBE7525950.1"/>
    <property type="molecule type" value="Genomic_DNA"/>
</dbReference>
<dbReference type="AlphaFoldDB" id="A0A928TX17"/>
<reference evidence="1" key="1">
    <citation type="submission" date="2020-05" db="EMBL/GenBank/DDBJ databases">
        <title>High-Quality Genomes of Partial-Nitritation/Anammox System by Hierarchical Clustering Based Hybrid Assembly.</title>
        <authorList>
            <person name="Liu L."/>
            <person name="Wang Y."/>
            <person name="Che Y."/>
            <person name="Chen Y."/>
            <person name="Xia Y."/>
            <person name="Luo R."/>
            <person name="Cheng S.H."/>
            <person name="Zheng C."/>
            <person name="Zhang T."/>
        </authorList>
    </citation>
    <scope>NUCLEOTIDE SEQUENCE</scope>
    <source>
        <strain evidence="1">H1_PAT1</strain>
    </source>
</reference>
<gene>
    <name evidence="1" type="ORF">HS096_06665</name>
</gene>
<organism evidence="1 2">
    <name type="scientific">candidate division WWE3 bacterium</name>
    <dbReference type="NCBI Taxonomy" id="2053526"/>
    <lineage>
        <taxon>Bacteria</taxon>
        <taxon>Katanobacteria</taxon>
    </lineage>
</organism>
<protein>
    <recommendedName>
        <fullName evidence="3">TolC family protein</fullName>
    </recommendedName>
</protein>
<evidence type="ECO:0008006" key="3">
    <source>
        <dbReference type="Google" id="ProtNLM"/>
    </source>
</evidence>
<proteinExistence type="predicted"/>
<name>A0A928TX17_UNCKA</name>
<sequence>MPEGQTLVIAPVDGQAQHFAQDVEVVANWWQLFQSAKLDALVQEAIDHNQSLQAAQASLQRSQENLRAGYGIFIRRLILPPG</sequence>
<dbReference type="Gene3D" id="1.20.1600.10">
    <property type="entry name" value="Outer membrane efflux proteins (OEP)"/>
    <property type="match status" value="1"/>
</dbReference>
<dbReference type="SUPFAM" id="SSF56954">
    <property type="entry name" value="Outer membrane efflux proteins (OEP)"/>
    <property type="match status" value="1"/>
</dbReference>
<accession>A0A928TX17</accession>
<dbReference type="Proteomes" id="UP000710385">
    <property type="component" value="Unassembled WGS sequence"/>
</dbReference>
<comment type="caution">
    <text evidence="1">The sequence shown here is derived from an EMBL/GenBank/DDBJ whole genome shotgun (WGS) entry which is preliminary data.</text>
</comment>